<dbReference type="EMBL" id="JXSU01000007">
    <property type="protein sequence ID" value="KIS24711.1"/>
    <property type="molecule type" value="Genomic_DNA"/>
</dbReference>
<dbReference type="AlphaFoldDB" id="A0A0D1C0Y7"/>
<comment type="caution">
    <text evidence="6">The sequence shown here is derived from an EMBL/GenBank/DDBJ whole genome shotgun (WGS) entry which is preliminary data.</text>
</comment>
<dbReference type="SMART" id="SM00100">
    <property type="entry name" value="cNMP"/>
    <property type="match status" value="1"/>
</dbReference>
<gene>
    <name evidence="6" type="ORF">N495_14410</name>
</gene>
<dbReference type="SUPFAM" id="SSF46785">
    <property type="entry name" value="Winged helix' DNA-binding domain"/>
    <property type="match status" value="1"/>
</dbReference>
<evidence type="ECO:0000313" key="7">
    <source>
        <dbReference type="Proteomes" id="UP000032250"/>
    </source>
</evidence>
<feature type="domain" description="HTH crp-type" evidence="5">
    <location>
        <begin position="150"/>
        <end position="218"/>
    </location>
</feature>
<dbReference type="Proteomes" id="UP000032250">
    <property type="component" value="Unassembled WGS sequence"/>
</dbReference>
<dbReference type="PROSITE" id="PS51063">
    <property type="entry name" value="HTH_CRP_2"/>
    <property type="match status" value="1"/>
</dbReference>
<dbReference type="Pfam" id="PF00027">
    <property type="entry name" value="cNMP_binding"/>
    <property type="match status" value="1"/>
</dbReference>
<dbReference type="InterPro" id="IPR000595">
    <property type="entry name" value="cNMP-bd_dom"/>
</dbReference>
<feature type="domain" description="Cyclic nucleotide-binding" evidence="4">
    <location>
        <begin position="13"/>
        <end position="118"/>
    </location>
</feature>
<dbReference type="GO" id="GO:0005829">
    <property type="term" value="C:cytosol"/>
    <property type="evidence" value="ECO:0007669"/>
    <property type="project" value="TreeGrafter"/>
</dbReference>
<evidence type="ECO:0000256" key="1">
    <source>
        <dbReference type="ARBA" id="ARBA00023015"/>
    </source>
</evidence>
<evidence type="ECO:0000256" key="3">
    <source>
        <dbReference type="ARBA" id="ARBA00023163"/>
    </source>
</evidence>
<dbReference type="InterPro" id="IPR012318">
    <property type="entry name" value="HTH_CRP"/>
</dbReference>
<sequence length="225" mass="25527">MNNIFCVLSKCILFKDFEEKCIEKILKNINYKVKDYKKDEIIAIEGDACSTIGIILDGSMEIQKLFSSGKTVTITTLVTGDIFGEVIVFSSMNKYPSTILSNSNSKVMFISKEDIIKLCGLDSLILNNLMGLLSNKILMLNKKVKNLSYETIRQKISSFLLDQYRTQNSLTLKLNMSRQALAETFGIPRPSLSRELINMKNDKLIDVEKNIITIKDLDALEEILY</sequence>
<name>A0A0D1C0Y7_CLOBO</name>
<keyword evidence="2" id="KW-0238">DNA-binding</keyword>
<dbReference type="InterPro" id="IPR036390">
    <property type="entry name" value="WH_DNA-bd_sf"/>
</dbReference>
<accession>A0A0D1C0Y7</accession>
<dbReference type="PANTHER" id="PTHR24567:SF58">
    <property type="entry name" value="CYCLIC AMP-BINDING REGULATORY PROTEIN"/>
    <property type="match status" value="1"/>
</dbReference>
<dbReference type="PATRIC" id="fig|1379739.3.peg.3275"/>
<dbReference type="SUPFAM" id="SSF51206">
    <property type="entry name" value="cAMP-binding domain-like"/>
    <property type="match status" value="1"/>
</dbReference>
<dbReference type="GO" id="GO:0003677">
    <property type="term" value="F:DNA binding"/>
    <property type="evidence" value="ECO:0007669"/>
    <property type="project" value="UniProtKB-KW"/>
</dbReference>
<reference evidence="6 7" key="1">
    <citation type="submission" date="2014-06" db="EMBL/GenBank/DDBJ databases">
        <title>Genome characterization of distinct group I Clostridium botulinum lineages.</title>
        <authorList>
            <person name="Giordani F."/>
            <person name="Anselmo A."/>
            <person name="Fillo S."/>
            <person name="Palozzi A.M."/>
            <person name="Fortunato A."/>
            <person name="Gentile B."/>
            <person name="Ciammaruconi A."/>
            <person name="Anniballi F."/>
            <person name="De Medici D."/>
            <person name="Lista F."/>
        </authorList>
    </citation>
    <scope>NUCLEOTIDE SEQUENCE [LARGE SCALE GENOMIC DNA]</scope>
    <source>
        <strain evidence="6 7">B2 450</strain>
    </source>
</reference>
<evidence type="ECO:0000313" key="6">
    <source>
        <dbReference type="EMBL" id="KIS24711.1"/>
    </source>
</evidence>
<dbReference type="CDD" id="cd00038">
    <property type="entry name" value="CAP_ED"/>
    <property type="match status" value="1"/>
</dbReference>
<dbReference type="Gene3D" id="2.60.120.10">
    <property type="entry name" value="Jelly Rolls"/>
    <property type="match status" value="1"/>
</dbReference>
<dbReference type="Pfam" id="PF13545">
    <property type="entry name" value="HTH_Crp_2"/>
    <property type="match status" value="1"/>
</dbReference>
<dbReference type="InterPro" id="IPR014710">
    <property type="entry name" value="RmlC-like_jellyroll"/>
</dbReference>
<dbReference type="HOGENOM" id="CLU_075053_4_1_9"/>
<dbReference type="PROSITE" id="PS50042">
    <property type="entry name" value="CNMP_BINDING_3"/>
    <property type="match status" value="1"/>
</dbReference>
<dbReference type="GO" id="GO:0003700">
    <property type="term" value="F:DNA-binding transcription factor activity"/>
    <property type="evidence" value="ECO:0007669"/>
    <property type="project" value="TreeGrafter"/>
</dbReference>
<proteinExistence type="predicted"/>
<dbReference type="PANTHER" id="PTHR24567">
    <property type="entry name" value="CRP FAMILY TRANSCRIPTIONAL REGULATORY PROTEIN"/>
    <property type="match status" value="1"/>
</dbReference>
<evidence type="ECO:0000259" key="4">
    <source>
        <dbReference type="PROSITE" id="PS50042"/>
    </source>
</evidence>
<protein>
    <submittedName>
        <fullName evidence="6">cAMP-binding protein</fullName>
    </submittedName>
</protein>
<dbReference type="InterPro" id="IPR018490">
    <property type="entry name" value="cNMP-bd_dom_sf"/>
</dbReference>
<evidence type="ECO:0000256" key="2">
    <source>
        <dbReference type="ARBA" id="ARBA00023125"/>
    </source>
</evidence>
<keyword evidence="1" id="KW-0805">Transcription regulation</keyword>
<dbReference type="OrthoDB" id="3176638at2"/>
<dbReference type="RefSeq" id="WP_003484014.1">
    <property type="nucleotide sequence ID" value="NZ_JXSU01000007.1"/>
</dbReference>
<keyword evidence="3" id="KW-0804">Transcription</keyword>
<evidence type="ECO:0000259" key="5">
    <source>
        <dbReference type="PROSITE" id="PS51063"/>
    </source>
</evidence>
<dbReference type="InterPro" id="IPR050397">
    <property type="entry name" value="Env_Response_Regulators"/>
</dbReference>
<organism evidence="6 7">
    <name type="scientific">Clostridium botulinum B2 450</name>
    <dbReference type="NCBI Taxonomy" id="1379739"/>
    <lineage>
        <taxon>Bacteria</taxon>
        <taxon>Bacillati</taxon>
        <taxon>Bacillota</taxon>
        <taxon>Clostridia</taxon>
        <taxon>Eubacteriales</taxon>
        <taxon>Clostridiaceae</taxon>
        <taxon>Clostridium</taxon>
    </lineage>
</organism>